<dbReference type="Proteomes" id="UP000626109">
    <property type="component" value="Unassembled WGS sequence"/>
</dbReference>
<dbReference type="EMBL" id="CAJNNW010028892">
    <property type="protein sequence ID" value="CAE8698180.1"/>
    <property type="molecule type" value="Genomic_DNA"/>
</dbReference>
<dbReference type="PANTHER" id="PTHR42264:SF3">
    <property type="entry name" value="F-BOX DOMAIN-CONTAINING PROTEIN-RELATED"/>
    <property type="match status" value="1"/>
</dbReference>
<reference evidence="2" key="1">
    <citation type="submission" date="2021-02" db="EMBL/GenBank/DDBJ databases">
        <authorList>
            <person name="Dougan E. K."/>
            <person name="Rhodes N."/>
            <person name="Thang M."/>
            <person name="Chan C."/>
        </authorList>
    </citation>
    <scope>NUCLEOTIDE SEQUENCE</scope>
</reference>
<feature type="compositionally biased region" description="Low complexity" evidence="1">
    <location>
        <begin position="93"/>
        <end position="115"/>
    </location>
</feature>
<feature type="compositionally biased region" description="Basic and acidic residues" evidence="1">
    <location>
        <begin position="172"/>
        <end position="181"/>
    </location>
</feature>
<feature type="region of interest" description="Disordered" evidence="1">
    <location>
        <begin position="10"/>
        <end position="30"/>
    </location>
</feature>
<accession>A0A813KBU2</accession>
<evidence type="ECO:0000256" key="1">
    <source>
        <dbReference type="SAM" id="MobiDB-lite"/>
    </source>
</evidence>
<proteinExistence type="predicted"/>
<gene>
    <name evidence="2" type="ORF">PGLA2088_LOCUS30606</name>
</gene>
<feature type="compositionally biased region" description="Basic and acidic residues" evidence="1">
    <location>
        <begin position="60"/>
        <end position="71"/>
    </location>
</feature>
<organism evidence="2 3">
    <name type="scientific">Polarella glacialis</name>
    <name type="common">Dinoflagellate</name>
    <dbReference type="NCBI Taxonomy" id="89957"/>
    <lineage>
        <taxon>Eukaryota</taxon>
        <taxon>Sar</taxon>
        <taxon>Alveolata</taxon>
        <taxon>Dinophyceae</taxon>
        <taxon>Suessiales</taxon>
        <taxon>Suessiaceae</taxon>
        <taxon>Polarella</taxon>
    </lineage>
</organism>
<feature type="region of interest" description="Disordered" evidence="1">
    <location>
        <begin position="49"/>
        <end position="182"/>
    </location>
</feature>
<dbReference type="AlphaFoldDB" id="A0A813KBU2"/>
<feature type="region of interest" description="Disordered" evidence="1">
    <location>
        <begin position="276"/>
        <end position="333"/>
    </location>
</feature>
<feature type="region of interest" description="Disordered" evidence="1">
    <location>
        <begin position="414"/>
        <end position="445"/>
    </location>
</feature>
<protein>
    <submittedName>
        <fullName evidence="2">Uncharacterized protein</fullName>
    </submittedName>
</protein>
<feature type="compositionally biased region" description="Low complexity" evidence="1">
    <location>
        <begin position="137"/>
        <end position="171"/>
    </location>
</feature>
<dbReference type="PANTHER" id="PTHR42264">
    <property type="entry name" value="EPHRIN_REC_LIKE DOMAIN-CONTAINING PROTEIN"/>
    <property type="match status" value="1"/>
</dbReference>
<name>A0A813KBU2_POLGL</name>
<evidence type="ECO:0000313" key="3">
    <source>
        <dbReference type="Proteomes" id="UP000626109"/>
    </source>
</evidence>
<feature type="non-terminal residue" evidence="2">
    <location>
        <position position="1"/>
    </location>
</feature>
<sequence>VLVVSLHLAGQGAEVSRGCRKSSSSGVPSWDKSGAALLCEEDATVGGSPGCWTWQSPAEDAQREQQQRQEQEQEQEQEQQEQQQQQRHHQHQQQHQQQQHQQQQQQHLQHLQHQQAECASFQSALEAMENSSRENNDNNSNNNNSDNNNNNDNNNSSSNSSDNNTNNSRENSLGREPKRSEQQPVVTFLVSVPPPGGVAYIAAKSLQVVVFPPHQQAALAWELPLHSLLATKAGLHTSLQGRSPIWQAPVTAPEVSLVVSWLPAPRGVRALLKQKACDEPPPPRAEAQETASSGRGLSPRTWERRSPGLKVRQASPALERGPGTKILPRNRPHPLASPPGLHCQRLLSAQQGAYNLLFDRLFSMPSPIPAGGPSSRPLLGRRASSLKRLQARVPPAAASGGSLEEPLAERRAQLRQPWFQLPGSPSQGLFASTSRSLSEKPMFGG</sequence>
<feature type="compositionally biased region" description="Polar residues" evidence="1">
    <location>
        <begin position="423"/>
        <end position="436"/>
    </location>
</feature>
<comment type="caution">
    <text evidence="2">The sequence shown here is derived from an EMBL/GenBank/DDBJ whole genome shotgun (WGS) entry which is preliminary data.</text>
</comment>
<evidence type="ECO:0000313" key="2">
    <source>
        <dbReference type="EMBL" id="CAE8698180.1"/>
    </source>
</evidence>